<dbReference type="SUPFAM" id="SSF51120">
    <property type="entry name" value="beta-Roll"/>
    <property type="match status" value="1"/>
</dbReference>
<sequence>MRPLVISAASIFALTPLVFAYPAQAAPGQATASVNPEGWKLTYNAAPGQVNKIVASVESNDAGALVYLIDDSVPIDPGAGCEHLVDDDRTSVRCVVQPVDKPDPYATMTMSLRDKNDNVEFHNNTSQAFYFNEFRLGDGKDTLDSSKAIKEDGSFVWGQNGPDRITTGSVATVQGGEGADVLTANGSYSDLDGGKGDDKLWGGVGTQYLRGGPDDDVIHGGAGNDTLYGGRGDDKLYGEQGVDSIYGNSGDDFINGGKGMDKLGGGAGEDLLKP</sequence>
<dbReference type="Proteomes" id="UP001138997">
    <property type="component" value="Unassembled WGS sequence"/>
</dbReference>
<evidence type="ECO:0008006" key="6">
    <source>
        <dbReference type="Google" id="ProtNLM"/>
    </source>
</evidence>
<dbReference type="InterPro" id="IPR050557">
    <property type="entry name" value="RTX_toxin/Mannuronan_C5-epim"/>
</dbReference>
<dbReference type="PANTHER" id="PTHR38340">
    <property type="entry name" value="S-LAYER PROTEIN"/>
    <property type="match status" value="1"/>
</dbReference>
<dbReference type="GO" id="GO:0005576">
    <property type="term" value="C:extracellular region"/>
    <property type="evidence" value="ECO:0007669"/>
    <property type="project" value="UniProtKB-SubCell"/>
</dbReference>
<gene>
    <name evidence="4" type="ORF">LR394_05840</name>
</gene>
<evidence type="ECO:0000313" key="5">
    <source>
        <dbReference type="Proteomes" id="UP001138997"/>
    </source>
</evidence>
<proteinExistence type="predicted"/>
<feature type="signal peptide" evidence="3">
    <location>
        <begin position="1"/>
        <end position="25"/>
    </location>
</feature>
<keyword evidence="2" id="KW-0964">Secreted</keyword>
<organism evidence="4 5">
    <name type="scientific">Kineosporia babensis</name>
    <dbReference type="NCBI Taxonomy" id="499548"/>
    <lineage>
        <taxon>Bacteria</taxon>
        <taxon>Bacillati</taxon>
        <taxon>Actinomycetota</taxon>
        <taxon>Actinomycetes</taxon>
        <taxon>Kineosporiales</taxon>
        <taxon>Kineosporiaceae</taxon>
        <taxon>Kineosporia</taxon>
    </lineage>
</organism>
<protein>
    <recommendedName>
        <fullName evidence="6">Calcium-binding protein</fullName>
    </recommendedName>
</protein>
<keyword evidence="3" id="KW-0732">Signal</keyword>
<dbReference type="PROSITE" id="PS00330">
    <property type="entry name" value="HEMOLYSIN_CALCIUM"/>
    <property type="match status" value="1"/>
</dbReference>
<evidence type="ECO:0000256" key="1">
    <source>
        <dbReference type="ARBA" id="ARBA00004613"/>
    </source>
</evidence>
<reference evidence="4" key="1">
    <citation type="submission" date="2021-11" db="EMBL/GenBank/DDBJ databases">
        <title>Streptomyces corallinus and Kineosporia corallina sp. nov., two new coral-derived marine actinobacteria.</title>
        <authorList>
            <person name="Buangrab K."/>
            <person name="Sutthacheep M."/>
            <person name="Yeemin T."/>
            <person name="Harunari E."/>
            <person name="Igarashi Y."/>
            <person name="Sripreechasak P."/>
            <person name="Kanchanasin P."/>
            <person name="Tanasupawat S."/>
            <person name="Phongsopitanun W."/>
        </authorList>
    </citation>
    <scope>NUCLEOTIDE SEQUENCE</scope>
    <source>
        <strain evidence="4">JCM 31032</strain>
    </source>
</reference>
<accession>A0A9X1SS90</accession>
<dbReference type="PRINTS" id="PR00313">
    <property type="entry name" value="CABNDNGRPT"/>
</dbReference>
<dbReference type="InterPro" id="IPR018511">
    <property type="entry name" value="Hemolysin-typ_Ca-bd_CS"/>
</dbReference>
<dbReference type="InterPro" id="IPR011049">
    <property type="entry name" value="Serralysin-like_metalloprot_C"/>
</dbReference>
<dbReference type="InterPro" id="IPR001343">
    <property type="entry name" value="Hemolysn_Ca-bd"/>
</dbReference>
<dbReference type="AlphaFoldDB" id="A0A9X1SS90"/>
<dbReference type="Gene3D" id="2.150.10.10">
    <property type="entry name" value="Serralysin-like metalloprotease, C-terminal"/>
    <property type="match status" value="2"/>
</dbReference>
<keyword evidence="5" id="KW-1185">Reference proteome</keyword>
<evidence type="ECO:0000256" key="3">
    <source>
        <dbReference type="SAM" id="SignalP"/>
    </source>
</evidence>
<comment type="caution">
    <text evidence="4">The sequence shown here is derived from an EMBL/GenBank/DDBJ whole genome shotgun (WGS) entry which is preliminary data.</text>
</comment>
<evidence type="ECO:0000256" key="2">
    <source>
        <dbReference type="ARBA" id="ARBA00022525"/>
    </source>
</evidence>
<comment type="subcellular location">
    <subcellularLocation>
        <location evidence="1">Secreted</location>
    </subcellularLocation>
</comment>
<dbReference type="RefSeq" id="WP_231439331.1">
    <property type="nucleotide sequence ID" value="NZ_JAJOMB010000002.1"/>
</dbReference>
<dbReference type="EMBL" id="JAJOMB010000002">
    <property type="protein sequence ID" value="MCD5310407.1"/>
    <property type="molecule type" value="Genomic_DNA"/>
</dbReference>
<dbReference type="GO" id="GO:0005509">
    <property type="term" value="F:calcium ion binding"/>
    <property type="evidence" value="ECO:0007669"/>
    <property type="project" value="InterPro"/>
</dbReference>
<dbReference type="Pfam" id="PF00353">
    <property type="entry name" value="HemolysinCabind"/>
    <property type="match status" value="2"/>
</dbReference>
<dbReference type="PANTHER" id="PTHR38340:SF1">
    <property type="entry name" value="S-LAYER PROTEIN"/>
    <property type="match status" value="1"/>
</dbReference>
<evidence type="ECO:0000313" key="4">
    <source>
        <dbReference type="EMBL" id="MCD5310407.1"/>
    </source>
</evidence>
<feature type="chain" id="PRO_5040926093" description="Calcium-binding protein" evidence="3">
    <location>
        <begin position="26"/>
        <end position="274"/>
    </location>
</feature>
<name>A0A9X1SS90_9ACTN</name>